<dbReference type="GO" id="GO:0015627">
    <property type="term" value="C:type II protein secretion system complex"/>
    <property type="evidence" value="ECO:0007669"/>
    <property type="project" value="TreeGrafter"/>
</dbReference>
<gene>
    <name evidence="6" type="ORF">CWI84_04785</name>
</gene>
<name>A0A432ZR59_9GAMM</name>
<dbReference type="InterPro" id="IPR004846">
    <property type="entry name" value="T2SS/T3SS_dom"/>
</dbReference>
<organism evidence="6 7">
    <name type="scientific">Idiomarina tyrosinivorans</name>
    <dbReference type="NCBI Taxonomy" id="1445662"/>
    <lineage>
        <taxon>Bacteria</taxon>
        <taxon>Pseudomonadati</taxon>
        <taxon>Pseudomonadota</taxon>
        <taxon>Gammaproteobacteria</taxon>
        <taxon>Alteromonadales</taxon>
        <taxon>Idiomarinaceae</taxon>
        <taxon>Idiomarina</taxon>
    </lineage>
</organism>
<dbReference type="PROSITE" id="PS51257">
    <property type="entry name" value="PROKAR_LIPOPROTEIN"/>
    <property type="match status" value="1"/>
</dbReference>
<dbReference type="AlphaFoldDB" id="A0A432ZR59"/>
<evidence type="ECO:0000313" key="6">
    <source>
        <dbReference type="EMBL" id="RUO80387.1"/>
    </source>
</evidence>
<comment type="subcellular location">
    <subcellularLocation>
        <location evidence="1">Membrane</location>
    </subcellularLocation>
</comment>
<keyword evidence="2" id="KW-0732">Signal</keyword>
<keyword evidence="7" id="KW-1185">Reference proteome</keyword>
<dbReference type="InterPro" id="IPR050810">
    <property type="entry name" value="Bact_Secretion_Sys_Channel"/>
</dbReference>
<dbReference type="PANTHER" id="PTHR30332">
    <property type="entry name" value="PROBABLE GENERAL SECRETION PATHWAY PROTEIN D"/>
    <property type="match status" value="1"/>
</dbReference>
<evidence type="ECO:0000256" key="2">
    <source>
        <dbReference type="ARBA" id="ARBA00022729"/>
    </source>
</evidence>
<evidence type="ECO:0000256" key="1">
    <source>
        <dbReference type="ARBA" id="ARBA00004370"/>
    </source>
</evidence>
<proteinExistence type="inferred from homology"/>
<accession>A0A432ZR59</accession>
<dbReference type="GO" id="GO:0016020">
    <property type="term" value="C:membrane"/>
    <property type="evidence" value="ECO:0007669"/>
    <property type="project" value="UniProtKB-SubCell"/>
</dbReference>
<dbReference type="GO" id="GO:0009306">
    <property type="term" value="P:protein secretion"/>
    <property type="evidence" value="ECO:0007669"/>
    <property type="project" value="InterPro"/>
</dbReference>
<comment type="similarity">
    <text evidence="4">Belongs to the bacterial secretin family.</text>
</comment>
<feature type="domain" description="Type II/III secretion system secretin-like" evidence="5">
    <location>
        <begin position="320"/>
        <end position="482"/>
    </location>
</feature>
<keyword evidence="3" id="KW-0472">Membrane</keyword>
<reference evidence="6 7" key="1">
    <citation type="journal article" date="2011" name="Front. Microbiol.">
        <title>Genomic signatures of strain selection and enhancement in Bacillus atrophaeus var. globigii, a historical biowarfare simulant.</title>
        <authorList>
            <person name="Gibbons H.S."/>
            <person name="Broomall S.M."/>
            <person name="McNew L.A."/>
            <person name="Daligault H."/>
            <person name="Chapman C."/>
            <person name="Bruce D."/>
            <person name="Karavis M."/>
            <person name="Krepps M."/>
            <person name="McGregor P.A."/>
            <person name="Hong C."/>
            <person name="Park K.H."/>
            <person name="Akmal A."/>
            <person name="Feldman A."/>
            <person name="Lin J.S."/>
            <person name="Chang W.E."/>
            <person name="Higgs B.W."/>
            <person name="Demirev P."/>
            <person name="Lindquist J."/>
            <person name="Liem A."/>
            <person name="Fochler E."/>
            <person name="Read T.D."/>
            <person name="Tapia R."/>
            <person name="Johnson S."/>
            <person name="Bishop-Lilly K.A."/>
            <person name="Detter C."/>
            <person name="Han C."/>
            <person name="Sozhamannan S."/>
            <person name="Rosenzweig C.N."/>
            <person name="Skowronski E.W."/>
        </authorList>
    </citation>
    <scope>NUCLEOTIDE SEQUENCE [LARGE SCALE GENOMIC DNA]</scope>
    <source>
        <strain evidence="6 7">CC-PW-9</strain>
    </source>
</reference>
<dbReference type="PANTHER" id="PTHR30332:SF24">
    <property type="entry name" value="SECRETIN GSPD-RELATED"/>
    <property type="match status" value="1"/>
</dbReference>
<sequence length="493" mass="54839">MMRWLLVMPIILIGACVDTEHTWQAITVAQQAQQKSMRQYPRRQWSAPQPTIIDESSFYVPPLQASTETMPAWYGATITVDFRGLPLTRALAEILHGLAVEWRIEDDIDGQQPISLRQAASVGEVLKTLAQLTGLFFDIRAHQLIVGRLQVEEFDVAYLIGDHGFQMGEKQSALSALGGQNTSSQYSTLSAERSSLWQELAHSIELLLSDKGEVVVNESATSVVVKDRPLNVERVRRYLAEQNQRLTKQVAIDVQVIDITFNDDAQQSVDWQLVAGFDGMRQRLQIGQLQTGQDFSGVMTQALWQRQGGRFDGSQLLVKALRQQGVVKVTHHPQLLSLSNQVAHLSIENETSYLASSGVRRTPDAGSDVLLEPGVVVTGFELYVLPKVYQHHVVLQLSTQLSDLLGLEQVQSGDNTIQTPRTSRKSFFLRAAVKQGETLLLSGFHNSREQDTASKGLLSWMFGGNRRHQTAQSETLLLLTPHASKGVGAQQWL</sequence>
<protein>
    <recommendedName>
        <fullName evidence="5">Type II/III secretion system secretin-like domain-containing protein</fullName>
    </recommendedName>
</protein>
<evidence type="ECO:0000256" key="3">
    <source>
        <dbReference type="ARBA" id="ARBA00023136"/>
    </source>
</evidence>
<dbReference type="Pfam" id="PF00263">
    <property type="entry name" value="Secretin"/>
    <property type="match status" value="1"/>
</dbReference>
<evidence type="ECO:0000256" key="4">
    <source>
        <dbReference type="RuleBase" id="RU004003"/>
    </source>
</evidence>
<evidence type="ECO:0000259" key="5">
    <source>
        <dbReference type="Pfam" id="PF00263"/>
    </source>
</evidence>
<dbReference type="EMBL" id="PIQH01000004">
    <property type="protein sequence ID" value="RUO80387.1"/>
    <property type="molecule type" value="Genomic_DNA"/>
</dbReference>
<dbReference type="OrthoDB" id="6233689at2"/>
<dbReference type="Proteomes" id="UP000287996">
    <property type="component" value="Unassembled WGS sequence"/>
</dbReference>
<evidence type="ECO:0000313" key="7">
    <source>
        <dbReference type="Proteomes" id="UP000287996"/>
    </source>
</evidence>
<dbReference type="RefSeq" id="WP_126841444.1">
    <property type="nucleotide sequence ID" value="NZ_PIQH01000004.1"/>
</dbReference>
<comment type="caution">
    <text evidence="6">The sequence shown here is derived from an EMBL/GenBank/DDBJ whole genome shotgun (WGS) entry which is preliminary data.</text>
</comment>